<evidence type="ECO:0008006" key="3">
    <source>
        <dbReference type="Google" id="ProtNLM"/>
    </source>
</evidence>
<dbReference type="PANTHER" id="PTHR43174">
    <property type="entry name" value="UDP-N-ACETYLGLUCOSAMINE 2-EPIMERASE"/>
    <property type="match status" value="1"/>
</dbReference>
<protein>
    <recommendedName>
        <fullName evidence="3">UDP-N-acetylglucosamine 2-epimerase domain-containing protein</fullName>
    </recommendedName>
</protein>
<dbReference type="Gene3D" id="3.40.50.2000">
    <property type="entry name" value="Glycogen Phosphorylase B"/>
    <property type="match status" value="1"/>
</dbReference>
<dbReference type="SUPFAM" id="SSF53756">
    <property type="entry name" value="UDP-Glycosyltransferase/glycogen phosphorylase"/>
    <property type="match status" value="1"/>
</dbReference>
<reference evidence="1" key="1">
    <citation type="submission" date="2021-12" db="EMBL/GenBank/DDBJ databases">
        <title>Alicyclobacillaceae gen. nov., sp. nov., isolated from chalcocite enrichment system.</title>
        <authorList>
            <person name="Jiang Z."/>
        </authorList>
    </citation>
    <scope>NUCLEOTIDE SEQUENCE</scope>
    <source>
        <strain evidence="1">MYW30-H2</strain>
    </source>
</reference>
<name>A0ABY4CIT7_9BACL</name>
<dbReference type="EMBL" id="CP089291">
    <property type="protein sequence ID" value="UOF90209.1"/>
    <property type="molecule type" value="Genomic_DNA"/>
</dbReference>
<evidence type="ECO:0000313" key="1">
    <source>
        <dbReference type="EMBL" id="UOF90209.1"/>
    </source>
</evidence>
<sequence length="89" mass="10288">MKIMTILGTSPEIIRLSLIIKKLDQFSQKHLLVHTRQNYTTSLSDVFFDQLRIRKPDYTFMSGFHTIGKQLGQMFSEVESIVNLQIISA</sequence>
<proteinExistence type="predicted"/>
<dbReference type="Proteomes" id="UP000830167">
    <property type="component" value="Chromosome"/>
</dbReference>
<dbReference type="PANTHER" id="PTHR43174:SF1">
    <property type="entry name" value="UDP-N-ACETYLGLUCOSAMINE 2-EPIMERASE"/>
    <property type="match status" value="1"/>
</dbReference>
<dbReference type="InterPro" id="IPR029767">
    <property type="entry name" value="WecB-like"/>
</dbReference>
<dbReference type="RefSeq" id="WP_347436900.1">
    <property type="nucleotide sequence ID" value="NZ_CP089291.1"/>
</dbReference>
<evidence type="ECO:0000313" key="2">
    <source>
        <dbReference type="Proteomes" id="UP000830167"/>
    </source>
</evidence>
<gene>
    <name evidence="1" type="ORF">LSG31_20475</name>
</gene>
<accession>A0ABY4CIT7</accession>
<organism evidence="1 2">
    <name type="scientific">Fodinisporobacter ferrooxydans</name>
    <dbReference type="NCBI Taxonomy" id="2901836"/>
    <lineage>
        <taxon>Bacteria</taxon>
        <taxon>Bacillati</taxon>
        <taxon>Bacillota</taxon>
        <taxon>Bacilli</taxon>
        <taxon>Bacillales</taxon>
        <taxon>Alicyclobacillaceae</taxon>
        <taxon>Fodinisporobacter</taxon>
    </lineage>
</organism>
<keyword evidence="2" id="KW-1185">Reference proteome</keyword>